<reference evidence="5 6" key="1">
    <citation type="journal article" date="2024" name="G3 (Bethesda)">
        <title>Genome assembly of Hibiscus sabdariffa L. provides insights into metabolisms of medicinal natural products.</title>
        <authorList>
            <person name="Kim T."/>
        </authorList>
    </citation>
    <scope>NUCLEOTIDE SEQUENCE [LARGE SCALE GENOMIC DNA]</scope>
    <source>
        <strain evidence="5">TK-2024</strain>
        <tissue evidence="5">Old leaves</tissue>
    </source>
</reference>
<evidence type="ECO:0000313" key="5">
    <source>
        <dbReference type="EMBL" id="KAK8476827.1"/>
    </source>
</evidence>
<evidence type="ECO:0000313" key="6">
    <source>
        <dbReference type="Proteomes" id="UP001396334"/>
    </source>
</evidence>
<feature type="domain" description="At3g05675-like ankyrin-like" evidence="4">
    <location>
        <begin position="229"/>
        <end position="416"/>
    </location>
</feature>
<dbReference type="Pfam" id="PF25553">
    <property type="entry name" value="BTB-POZ_ANK-like"/>
    <property type="match status" value="1"/>
</dbReference>
<protein>
    <recommendedName>
        <fullName evidence="4">At3g05675-like ankyrin-like domain-containing protein</fullName>
    </recommendedName>
</protein>
<dbReference type="Proteomes" id="UP001396334">
    <property type="component" value="Unassembled WGS sequence"/>
</dbReference>
<keyword evidence="6" id="KW-1185">Reference proteome</keyword>
<organism evidence="5 6">
    <name type="scientific">Hibiscus sabdariffa</name>
    <name type="common">roselle</name>
    <dbReference type="NCBI Taxonomy" id="183260"/>
    <lineage>
        <taxon>Eukaryota</taxon>
        <taxon>Viridiplantae</taxon>
        <taxon>Streptophyta</taxon>
        <taxon>Embryophyta</taxon>
        <taxon>Tracheophyta</taxon>
        <taxon>Spermatophyta</taxon>
        <taxon>Magnoliopsida</taxon>
        <taxon>eudicotyledons</taxon>
        <taxon>Gunneridae</taxon>
        <taxon>Pentapetalae</taxon>
        <taxon>rosids</taxon>
        <taxon>malvids</taxon>
        <taxon>Malvales</taxon>
        <taxon>Malvaceae</taxon>
        <taxon>Malvoideae</taxon>
        <taxon>Hibiscus</taxon>
    </lineage>
</organism>
<evidence type="ECO:0000259" key="4">
    <source>
        <dbReference type="Pfam" id="PF25553"/>
    </source>
</evidence>
<evidence type="ECO:0000256" key="3">
    <source>
        <dbReference type="ARBA" id="ARBA00022786"/>
    </source>
</evidence>
<dbReference type="InterPro" id="IPR038920">
    <property type="entry name" value="At3g05675-like"/>
</dbReference>
<gene>
    <name evidence="5" type="ORF">V6N11_024174</name>
</gene>
<dbReference type="InterPro" id="IPR058039">
    <property type="entry name" value="At3g05675-like_ankyrin"/>
</dbReference>
<comment type="pathway">
    <text evidence="2">Protein modification; protein ubiquitination.</text>
</comment>
<dbReference type="EMBL" id="JBBPBN010002054">
    <property type="protein sequence ID" value="KAK8476827.1"/>
    <property type="molecule type" value="Genomic_DNA"/>
</dbReference>
<dbReference type="PANTHER" id="PTHR31060">
    <property type="entry name" value="OSJNBA0011J08.25 PROTEIN-RELATED"/>
    <property type="match status" value="1"/>
</dbReference>
<evidence type="ECO:0000256" key="1">
    <source>
        <dbReference type="ARBA" id="ARBA00002668"/>
    </source>
</evidence>
<comment type="caution">
    <text evidence="5">The sequence shown here is derived from an EMBL/GenBank/DDBJ whole genome shotgun (WGS) entry which is preliminary data.</text>
</comment>
<evidence type="ECO:0000256" key="2">
    <source>
        <dbReference type="ARBA" id="ARBA00004906"/>
    </source>
</evidence>
<name>A0ABR1ZAS4_9ROSI</name>
<comment type="function">
    <text evidence="1">May act as a substrate-specific adapter of an E3 ubiquitin-protein ligase complex (CUL3-RBX1-BTB) which mediates the ubiquitination and subsequent proteasomal degradation of target proteins.</text>
</comment>
<sequence>MVTDLGRLYGCIASPLSLLNSIFMSTVNMTAKMLVSVAASSRAENTEKWKLTDHLRFMVMLMTWLMLWALRFLMDLFPSSLSSSLDYLLGGLSSIEPFQQAPYSSSAGAEALSSSGSSLDLILHNRVDVDGQAVKSLAKSLTHVLALLNEIPASSRKFQFTMAMADKIMEDNARHGHWALLVVNRTALALSFTRTSALLHRCLKSQTSPSVNYGDSWRMRAINTIPFSSCIASYVKVIAMCFSTTFSWFNTATVHYQRRSHNSDREIMAEKLTQVLLWVTNKLSCYGDVNEALVQWSFASGLASLSLTASPRVQGSIVEISAFLFGQLTRKDLEIDRQVKFRLLVLWVPLFCHANNGHAYPILTSFQKAEIEKIMDEVISSFPPRDQEVILTHWLENYAVSVSDWPNLRLAYDRWCQCTRESVA</sequence>
<keyword evidence="3" id="KW-0833">Ubl conjugation pathway</keyword>
<dbReference type="PANTHER" id="PTHR31060:SF31">
    <property type="entry name" value="BTB_POZ DOMAIN PROTEIN"/>
    <property type="match status" value="1"/>
</dbReference>
<accession>A0ABR1ZAS4</accession>
<proteinExistence type="predicted"/>